<gene>
    <name evidence="5" type="ORF">TTEB3V08_LOCUS5291</name>
</gene>
<organism evidence="5">
    <name type="scientific">Timema tahoe</name>
    <dbReference type="NCBI Taxonomy" id="61484"/>
    <lineage>
        <taxon>Eukaryota</taxon>
        <taxon>Metazoa</taxon>
        <taxon>Ecdysozoa</taxon>
        <taxon>Arthropoda</taxon>
        <taxon>Hexapoda</taxon>
        <taxon>Insecta</taxon>
        <taxon>Pterygota</taxon>
        <taxon>Neoptera</taxon>
        <taxon>Polyneoptera</taxon>
        <taxon>Phasmatodea</taxon>
        <taxon>Timematodea</taxon>
        <taxon>Timematoidea</taxon>
        <taxon>Timematidae</taxon>
        <taxon>Timema</taxon>
    </lineage>
</organism>
<evidence type="ECO:0000256" key="3">
    <source>
        <dbReference type="ARBA" id="ARBA00022777"/>
    </source>
</evidence>
<dbReference type="EMBL" id="OE001640">
    <property type="protein sequence ID" value="CAD7457288.1"/>
    <property type="molecule type" value="Genomic_DNA"/>
</dbReference>
<proteinExistence type="predicted"/>
<evidence type="ECO:0000256" key="2">
    <source>
        <dbReference type="ARBA" id="ARBA00022679"/>
    </source>
</evidence>
<keyword evidence="3" id="KW-0418">Kinase</keyword>
<dbReference type="AlphaFoldDB" id="A0A7R9IF99"/>
<name>A0A7R9IF99_9NEOP</name>
<feature type="region of interest" description="Disordered" evidence="4">
    <location>
        <begin position="39"/>
        <end position="76"/>
    </location>
</feature>
<keyword evidence="2" id="KW-0808">Transferase</keyword>
<dbReference type="GO" id="GO:0005524">
    <property type="term" value="F:ATP binding"/>
    <property type="evidence" value="ECO:0007669"/>
    <property type="project" value="InterPro"/>
</dbReference>
<protein>
    <submittedName>
        <fullName evidence="5">Uncharacterized protein</fullName>
    </submittedName>
</protein>
<keyword evidence="1" id="KW-0723">Serine/threonine-protein kinase</keyword>
<dbReference type="InterPro" id="IPR002291">
    <property type="entry name" value="Phosph_kin_gamma"/>
</dbReference>
<sequence length="150" mass="16836">MANCGCIFKTSGNTSNLKAHMDKIHPALSKPEACPALGQRPNFSTSGSGTSSAAVLESDDIEPQPNPQHHSSSHLPQAWRRLQRIETCRKLYSYLSPCKQLQVKYQVIDACAFRVYGHWVKKGEGQNRAALFENMPKTELKYIYVNKLSR</sequence>
<feature type="compositionally biased region" description="Low complexity" evidence="4">
    <location>
        <begin position="44"/>
        <end position="54"/>
    </location>
</feature>
<dbReference type="GO" id="GO:0005977">
    <property type="term" value="P:glycogen metabolic process"/>
    <property type="evidence" value="ECO:0007669"/>
    <property type="project" value="InterPro"/>
</dbReference>
<dbReference type="GO" id="GO:0005516">
    <property type="term" value="F:calmodulin binding"/>
    <property type="evidence" value="ECO:0007669"/>
    <property type="project" value="InterPro"/>
</dbReference>
<evidence type="ECO:0000256" key="4">
    <source>
        <dbReference type="SAM" id="MobiDB-lite"/>
    </source>
</evidence>
<evidence type="ECO:0000256" key="1">
    <source>
        <dbReference type="ARBA" id="ARBA00022527"/>
    </source>
</evidence>
<dbReference type="PRINTS" id="PR01049">
    <property type="entry name" value="PHOSPHBKNASE"/>
</dbReference>
<evidence type="ECO:0000313" key="5">
    <source>
        <dbReference type="EMBL" id="CAD7457288.1"/>
    </source>
</evidence>
<dbReference type="GO" id="GO:0005964">
    <property type="term" value="C:phosphorylase kinase complex"/>
    <property type="evidence" value="ECO:0007669"/>
    <property type="project" value="InterPro"/>
</dbReference>
<accession>A0A7R9IF99</accession>
<dbReference type="GO" id="GO:0004689">
    <property type="term" value="F:phosphorylase kinase activity"/>
    <property type="evidence" value="ECO:0007669"/>
    <property type="project" value="InterPro"/>
</dbReference>
<reference evidence="5" key="1">
    <citation type="submission" date="2020-11" db="EMBL/GenBank/DDBJ databases">
        <authorList>
            <person name="Tran Van P."/>
        </authorList>
    </citation>
    <scope>NUCLEOTIDE SEQUENCE</scope>
</reference>